<dbReference type="InterPro" id="IPR003594">
    <property type="entry name" value="HATPase_dom"/>
</dbReference>
<evidence type="ECO:0000313" key="12">
    <source>
        <dbReference type="Proteomes" id="UP001078573"/>
    </source>
</evidence>
<accession>A0A9Q4HGS7</accession>
<dbReference type="InterPro" id="IPR011712">
    <property type="entry name" value="Sig_transdc_His_kin_sub3_dim/P"/>
</dbReference>
<feature type="domain" description="Histidine kinase/HSP90-like ATPase" evidence="8">
    <location>
        <begin position="284"/>
        <end position="366"/>
    </location>
</feature>
<sequence>MKLLTSIFPRQFGFFPYIFLVYTIMPFLTLLRESGIKQMIGYGMLIFFVMAYRQLFCSVDRASFTYWLIVQMAVIFIYSVFYNITYIYLGFFPANFVGYYKEKTKFNRAFCSLLFMLFFPCFYQLIANSVSLRELFSVLPFLVIMLISPFGIRSLFRRIELETKLAQANEQIKELSKREERVRIARDLHDTLGHTLSLLTLKSQLIQRLATSDPERTRLEAKEMETSSRAALKQVRELVSDMRTVTMTEELANIQHILRTGNITFQYEGDEDFSAISPVTQNIISMCMREAVTNIIKHSNATHCAITITKFADKMRIVIRDDGKGAAKEKMFGNGLRGMEERLMLIEGGLTLSAHNGTVVTLTVPLIKKARMIGGRKE</sequence>
<organism evidence="11 12">
    <name type="scientific">Bacillus spizizenii</name>
    <name type="common">Bacillus subtilis subsp. spizizenii</name>
    <dbReference type="NCBI Taxonomy" id="96241"/>
    <lineage>
        <taxon>Bacteria</taxon>
        <taxon>Bacillati</taxon>
        <taxon>Bacillota</taxon>
        <taxon>Bacilli</taxon>
        <taxon>Bacillales</taxon>
        <taxon>Bacillaceae</taxon>
        <taxon>Bacillus</taxon>
    </lineage>
</organism>
<evidence type="ECO:0000259" key="9">
    <source>
        <dbReference type="Pfam" id="PF07730"/>
    </source>
</evidence>
<dbReference type="Gene3D" id="3.30.565.10">
    <property type="entry name" value="Histidine kinase-like ATPase, C-terminal domain"/>
    <property type="match status" value="1"/>
</dbReference>
<evidence type="ECO:0000256" key="5">
    <source>
        <dbReference type="ARBA" id="ARBA00023012"/>
    </source>
</evidence>
<name>A0A9Q4HGS7_BACSC</name>
<feature type="transmembrane region" description="Helical" evidence="7">
    <location>
        <begin position="109"/>
        <end position="126"/>
    </location>
</feature>
<keyword evidence="4 11" id="KW-0418">Kinase</keyword>
<dbReference type="GO" id="GO:0046983">
    <property type="term" value="F:protein dimerization activity"/>
    <property type="evidence" value="ECO:0007669"/>
    <property type="project" value="InterPro"/>
</dbReference>
<gene>
    <name evidence="11" type="ORF">MOC89_13330</name>
</gene>
<dbReference type="AlphaFoldDB" id="A0A9Q4HGS7"/>
<dbReference type="PANTHER" id="PTHR24421">
    <property type="entry name" value="NITRATE/NITRITE SENSOR PROTEIN NARX-RELATED"/>
    <property type="match status" value="1"/>
</dbReference>
<evidence type="ECO:0000256" key="3">
    <source>
        <dbReference type="ARBA" id="ARBA00022679"/>
    </source>
</evidence>
<dbReference type="Pfam" id="PF02518">
    <property type="entry name" value="HATPase_c"/>
    <property type="match status" value="1"/>
</dbReference>
<dbReference type="Pfam" id="PF07730">
    <property type="entry name" value="HisKA_3"/>
    <property type="match status" value="1"/>
</dbReference>
<reference evidence="11" key="1">
    <citation type="submission" date="2022-02" db="EMBL/GenBank/DDBJ databases">
        <title>Crop Bioprotection Bacillus Genome Sequencing.</title>
        <authorList>
            <person name="Dunlap C."/>
        </authorList>
    </citation>
    <scope>NUCLEOTIDE SEQUENCE</scope>
    <source>
        <strain evidence="11">WR1O2A-53</strain>
    </source>
</reference>
<keyword evidence="6" id="KW-0175">Coiled coil</keyword>
<feature type="domain" description="Signal transduction histidine kinase subgroup 3 dimerisation and phosphoacceptor" evidence="9">
    <location>
        <begin position="180"/>
        <end position="245"/>
    </location>
</feature>
<dbReference type="Pfam" id="PF23540">
    <property type="entry name" value="DesK_N"/>
    <property type="match status" value="1"/>
</dbReference>
<keyword evidence="3" id="KW-0808">Transferase</keyword>
<dbReference type="InterPro" id="IPR050482">
    <property type="entry name" value="Sensor_HK_TwoCompSys"/>
</dbReference>
<feature type="domain" description="DesK/YvfT N-terminal" evidence="10">
    <location>
        <begin position="1"/>
        <end position="148"/>
    </location>
</feature>
<evidence type="ECO:0000256" key="4">
    <source>
        <dbReference type="ARBA" id="ARBA00022777"/>
    </source>
</evidence>
<dbReference type="InterPro" id="IPR056374">
    <property type="entry name" value="DesK/YvfT_N"/>
</dbReference>
<evidence type="ECO:0000256" key="6">
    <source>
        <dbReference type="SAM" id="Coils"/>
    </source>
</evidence>
<keyword evidence="7" id="KW-0472">Membrane</keyword>
<dbReference type="GO" id="GO:0016020">
    <property type="term" value="C:membrane"/>
    <property type="evidence" value="ECO:0007669"/>
    <property type="project" value="InterPro"/>
</dbReference>
<evidence type="ECO:0000259" key="8">
    <source>
        <dbReference type="Pfam" id="PF02518"/>
    </source>
</evidence>
<feature type="transmembrane region" description="Helical" evidence="7">
    <location>
        <begin position="138"/>
        <end position="156"/>
    </location>
</feature>
<evidence type="ECO:0000256" key="1">
    <source>
        <dbReference type="ARBA" id="ARBA00000085"/>
    </source>
</evidence>
<evidence type="ECO:0000256" key="2">
    <source>
        <dbReference type="ARBA" id="ARBA00012438"/>
    </source>
</evidence>
<dbReference type="EC" id="2.7.13.3" evidence="2"/>
<dbReference type="GO" id="GO:0000155">
    <property type="term" value="F:phosphorelay sensor kinase activity"/>
    <property type="evidence" value="ECO:0007669"/>
    <property type="project" value="InterPro"/>
</dbReference>
<feature type="transmembrane region" description="Helical" evidence="7">
    <location>
        <begin position="39"/>
        <end position="56"/>
    </location>
</feature>
<feature type="transmembrane region" description="Helical" evidence="7">
    <location>
        <begin position="68"/>
        <end position="89"/>
    </location>
</feature>
<proteinExistence type="predicted"/>
<feature type="coiled-coil region" evidence="6">
    <location>
        <begin position="158"/>
        <end position="185"/>
    </location>
</feature>
<evidence type="ECO:0000313" key="11">
    <source>
        <dbReference type="EMBL" id="MCY8457861.1"/>
    </source>
</evidence>
<dbReference type="Gene3D" id="1.20.5.1930">
    <property type="match status" value="1"/>
</dbReference>
<evidence type="ECO:0000259" key="10">
    <source>
        <dbReference type="Pfam" id="PF23540"/>
    </source>
</evidence>
<comment type="catalytic activity">
    <reaction evidence="1">
        <text>ATP + protein L-histidine = ADP + protein N-phospho-L-histidine.</text>
        <dbReference type="EC" id="2.7.13.3"/>
    </reaction>
</comment>
<comment type="caution">
    <text evidence="11">The sequence shown here is derived from an EMBL/GenBank/DDBJ whole genome shotgun (WGS) entry which is preliminary data.</text>
</comment>
<dbReference type="PANTHER" id="PTHR24421:SF63">
    <property type="entry name" value="SENSOR HISTIDINE KINASE DESK"/>
    <property type="match status" value="1"/>
</dbReference>
<evidence type="ECO:0000256" key="7">
    <source>
        <dbReference type="SAM" id="Phobius"/>
    </source>
</evidence>
<dbReference type="Proteomes" id="UP001078573">
    <property type="component" value="Unassembled WGS sequence"/>
</dbReference>
<keyword evidence="7" id="KW-0812">Transmembrane</keyword>
<dbReference type="EMBL" id="JALAPQ010000017">
    <property type="protein sequence ID" value="MCY8457861.1"/>
    <property type="molecule type" value="Genomic_DNA"/>
</dbReference>
<keyword evidence="7" id="KW-1133">Transmembrane helix</keyword>
<dbReference type="InterPro" id="IPR036890">
    <property type="entry name" value="HATPase_C_sf"/>
</dbReference>
<dbReference type="SUPFAM" id="SSF55874">
    <property type="entry name" value="ATPase domain of HSP90 chaperone/DNA topoisomerase II/histidine kinase"/>
    <property type="match status" value="1"/>
</dbReference>
<keyword evidence="5" id="KW-0902">Two-component regulatory system</keyword>
<protein>
    <recommendedName>
        <fullName evidence="2">histidine kinase</fullName>
        <ecNumber evidence="2">2.7.13.3</ecNumber>
    </recommendedName>
</protein>
<feature type="transmembrane region" description="Helical" evidence="7">
    <location>
        <begin position="12"/>
        <end position="32"/>
    </location>
</feature>
<dbReference type="CDD" id="cd16917">
    <property type="entry name" value="HATPase_UhpB-NarQ-NarX-like"/>
    <property type="match status" value="1"/>
</dbReference>